<keyword evidence="2" id="KW-0378">Hydrolase</keyword>
<evidence type="ECO:0000313" key="2">
    <source>
        <dbReference type="EMBL" id="MBS3652139.1"/>
    </source>
</evidence>
<dbReference type="Proteomes" id="UP000680348">
    <property type="component" value="Unassembled WGS sequence"/>
</dbReference>
<organism evidence="2 3">
    <name type="scientific">Pseudaminobacter soli</name>
    <name type="common">ex Zhang et al. 2022</name>
    <dbReference type="NCBI Taxonomy" id="2831468"/>
    <lineage>
        <taxon>Bacteria</taxon>
        <taxon>Pseudomonadati</taxon>
        <taxon>Pseudomonadota</taxon>
        <taxon>Alphaproteobacteria</taxon>
        <taxon>Hyphomicrobiales</taxon>
        <taxon>Phyllobacteriaceae</taxon>
        <taxon>Pseudaminobacter</taxon>
    </lineage>
</organism>
<dbReference type="InterPro" id="IPR036005">
    <property type="entry name" value="Creatinase/aminopeptidase-like"/>
</dbReference>
<evidence type="ECO:0000259" key="1">
    <source>
        <dbReference type="Pfam" id="PF01321"/>
    </source>
</evidence>
<sequence>MDRIAAKGLDAAVVYADREHCANISWLTGFDPRFEEALLIAVKGKEPVIVTGPENVGLAAVSMLGTSSLLWPGFGLLGQDRTKAVPLPELLASAGLEKGHRIGAVGWKYFLPTEVASADSAVDLPAYVAAMLAAIGPVTNAAGLLMHPVDGLRAEVEIEELARFEFLATHGSESVKRVIFGLKPGMTEFEAASLMQPLGYPLCCHPMLSTGERARFGVGSPSDAVIERGAMFTTAFGYQGSLTARAGFVAESADELPANARDYADAFVARYWEAAAEWYETIGIGVTGGELDAKMRARLDNDFFRLALNPGHLIHIDEWMHSPVRPGSTEAFRSSQAIQIDMIPAPGNSYFTTNIEDGIALLDEWGRAEFAERFPEAWGRIEARRAFMADDLGIRVKPEVLPFSNLAGWLPAYLLKPDLAISRV</sequence>
<dbReference type="Pfam" id="PF01321">
    <property type="entry name" value="Creatinase_N"/>
    <property type="match status" value="1"/>
</dbReference>
<evidence type="ECO:0000313" key="3">
    <source>
        <dbReference type="Proteomes" id="UP000680348"/>
    </source>
</evidence>
<keyword evidence="2" id="KW-0645">Protease</keyword>
<keyword evidence="2" id="KW-0031">Aminopeptidase</keyword>
<dbReference type="Gene3D" id="3.90.230.10">
    <property type="entry name" value="Creatinase/methionine aminopeptidase superfamily"/>
    <property type="match status" value="1"/>
</dbReference>
<dbReference type="SUPFAM" id="SSF55920">
    <property type="entry name" value="Creatinase/aminopeptidase"/>
    <property type="match status" value="1"/>
</dbReference>
<protein>
    <submittedName>
        <fullName evidence="2">Aminopeptidase P family N-terminal domain-containing protein</fullName>
    </submittedName>
</protein>
<feature type="domain" description="Creatinase N-terminal" evidence="1">
    <location>
        <begin position="3"/>
        <end position="103"/>
    </location>
</feature>
<accession>A0A942E1P0</accession>
<keyword evidence="3" id="KW-1185">Reference proteome</keyword>
<proteinExistence type="predicted"/>
<dbReference type="AlphaFoldDB" id="A0A942E1P0"/>
<reference evidence="2" key="1">
    <citation type="submission" date="2021-04" db="EMBL/GenBank/DDBJ databases">
        <title>Pseudaminobacter soli sp. nov., isolated from paddy soil contaminated by heavy metals.</title>
        <authorList>
            <person name="Zhang K."/>
        </authorList>
    </citation>
    <scope>NUCLEOTIDE SEQUENCE</scope>
    <source>
        <strain evidence="2">19-2017</strain>
    </source>
</reference>
<comment type="caution">
    <text evidence="2">The sequence shown here is derived from an EMBL/GenBank/DDBJ whole genome shotgun (WGS) entry which is preliminary data.</text>
</comment>
<name>A0A942E1P0_9HYPH</name>
<gene>
    <name evidence="2" type="ORF">KEU06_26425</name>
</gene>
<dbReference type="InterPro" id="IPR000587">
    <property type="entry name" value="Creatinase_N"/>
</dbReference>
<dbReference type="EMBL" id="JAGWCR010000020">
    <property type="protein sequence ID" value="MBS3652139.1"/>
    <property type="molecule type" value="Genomic_DNA"/>
</dbReference>
<dbReference type="GO" id="GO:0004177">
    <property type="term" value="F:aminopeptidase activity"/>
    <property type="evidence" value="ECO:0007669"/>
    <property type="project" value="UniProtKB-KW"/>
</dbReference>